<protein>
    <submittedName>
        <fullName evidence="1">Uncharacterized protein</fullName>
    </submittedName>
</protein>
<gene>
    <name evidence="1" type="ORF">PsorP6_009790</name>
</gene>
<keyword evidence="2" id="KW-1185">Reference proteome</keyword>
<dbReference type="Proteomes" id="UP001163321">
    <property type="component" value="Chromosome 5"/>
</dbReference>
<dbReference type="EMBL" id="CM047584">
    <property type="protein sequence ID" value="KAI9911985.1"/>
    <property type="molecule type" value="Genomic_DNA"/>
</dbReference>
<reference evidence="1 2" key="1">
    <citation type="journal article" date="2022" name="bioRxiv">
        <title>The genome of the oomycete Peronosclerospora sorghi, a cosmopolitan pathogen of maize and sorghum, is inflated with dispersed pseudogenes.</title>
        <authorList>
            <person name="Fletcher K."/>
            <person name="Martin F."/>
            <person name="Isakeit T."/>
            <person name="Cavanaugh K."/>
            <person name="Magill C."/>
            <person name="Michelmore R."/>
        </authorList>
    </citation>
    <scope>NUCLEOTIDE SEQUENCE [LARGE SCALE GENOMIC DNA]</scope>
    <source>
        <strain evidence="1">P6</strain>
    </source>
</reference>
<comment type="caution">
    <text evidence="1">The sequence shown here is derived from an EMBL/GenBank/DDBJ whole genome shotgun (WGS) entry which is preliminary data.</text>
</comment>
<evidence type="ECO:0000313" key="2">
    <source>
        <dbReference type="Proteomes" id="UP001163321"/>
    </source>
</evidence>
<organism evidence="1 2">
    <name type="scientific">Peronosclerospora sorghi</name>
    <dbReference type="NCBI Taxonomy" id="230839"/>
    <lineage>
        <taxon>Eukaryota</taxon>
        <taxon>Sar</taxon>
        <taxon>Stramenopiles</taxon>
        <taxon>Oomycota</taxon>
        <taxon>Peronosporomycetes</taxon>
        <taxon>Peronosporales</taxon>
        <taxon>Peronosporaceae</taxon>
        <taxon>Peronosclerospora</taxon>
    </lineage>
</organism>
<name>A0ACC0W022_9STRA</name>
<proteinExistence type="predicted"/>
<evidence type="ECO:0000313" key="1">
    <source>
        <dbReference type="EMBL" id="KAI9911985.1"/>
    </source>
</evidence>
<accession>A0ACC0W022</accession>
<sequence length="293" mass="31203">MYRTKTSDTYKQALDVSYQAPSNDGIARVDQRVQFPSDKVRYCFHGDTACKQCRNGVFKDVIQGNRTDSLTKFCYGAKGCVCIAICEAPQWKTTVGQTVCNGTTLHLKHESESVHATPTHHAHHLETILAGVLGGLAAGIVLVAAIVYLRHRRLAAAPTGSSGSRRDATDDAAASPTPGPSSTLSLFGWHAMQSELIEREHLLLAGVSDFSTVRSGYLQLLNVDASAPPLEERDASSAPTLLPSLAGSSAPSLLPSRTDGRIDVPSAPLESPASTSGSSKVMEEDEERGNESV</sequence>